<feature type="chain" id="PRO_5003146984" evidence="3">
    <location>
        <begin position="23"/>
        <end position="219"/>
    </location>
</feature>
<gene>
    <name evidence="4" type="ORF">OSCT_1995</name>
</gene>
<dbReference type="CDD" id="cd05829">
    <property type="entry name" value="Sortase_F"/>
    <property type="match status" value="1"/>
</dbReference>
<evidence type="ECO:0000256" key="3">
    <source>
        <dbReference type="SAM" id="SignalP"/>
    </source>
</evidence>
<organism evidence="4 5">
    <name type="scientific">Oscillochloris trichoides DG-6</name>
    <dbReference type="NCBI Taxonomy" id="765420"/>
    <lineage>
        <taxon>Bacteria</taxon>
        <taxon>Bacillati</taxon>
        <taxon>Chloroflexota</taxon>
        <taxon>Chloroflexia</taxon>
        <taxon>Chloroflexales</taxon>
        <taxon>Chloroflexineae</taxon>
        <taxon>Oscillochloridaceae</taxon>
        <taxon>Oscillochloris</taxon>
    </lineage>
</organism>
<keyword evidence="1" id="KW-0378">Hydrolase</keyword>
<dbReference type="InterPro" id="IPR005754">
    <property type="entry name" value="Sortase"/>
</dbReference>
<dbReference type="EMBL" id="ADVR01000085">
    <property type="protein sequence ID" value="EFO80134.1"/>
    <property type="molecule type" value="Genomic_DNA"/>
</dbReference>
<feature type="signal peptide" evidence="3">
    <location>
        <begin position="1"/>
        <end position="22"/>
    </location>
</feature>
<feature type="compositionally biased region" description="Pro residues" evidence="2">
    <location>
        <begin position="44"/>
        <end position="65"/>
    </location>
</feature>
<evidence type="ECO:0000256" key="2">
    <source>
        <dbReference type="SAM" id="MobiDB-lite"/>
    </source>
</evidence>
<accession>E1IF94</accession>
<dbReference type="STRING" id="765420.OSCT_1995"/>
<dbReference type="Gene3D" id="2.40.260.10">
    <property type="entry name" value="Sortase"/>
    <property type="match status" value="1"/>
</dbReference>
<dbReference type="SUPFAM" id="SSF63817">
    <property type="entry name" value="Sortase"/>
    <property type="match status" value="1"/>
</dbReference>
<dbReference type="InterPro" id="IPR023365">
    <property type="entry name" value="Sortase_dom-sf"/>
</dbReference>
<sequence length="219" mass="23346">MQYVILLLVIIFLSACGAQPTAAVLPEATASPTATSTPTLTPSATPPPPATATPSPTLLPSPTITPSPVPIAQPTRIQIAAIDLDRPLVSVGLDSQHIPIVPNHDVGWYNLSAWLGQNENIVLWGHVLRFRSAPDIPAPFARIKELELGDTIMLSDATGASRHYVVTRQVWVTPDQVEYIMPQGREMVTLVSCIGDKVVGETGVEMSHRLITIAEPAGG</sequence>
<protein>
    <submittedName>
        <fullName evidence="4">Peptidase C60 sortase A and B</fullName>
    </submittedName>
</protein>
<feature type="region of interest" description="Disordered" evidence="2">
    <location>
        <begin position="31"/>
        <end position="65"/>
    </location>
</feature>
<evidence type="ECO:0000313" key="4">
    <source>
        <dbReference type="EMBL" id="EFO80134.1"/>
    </source>
</evidence>
<dbReference type="HOGENOM" id="CLU_1169022_0_0_0"/>
<dbReference type="Proteomes" id="UP000054010">
    <property type="component" value="Unassembled WGS sequence"/>
</dbReference>
<dbReference type="AlphaFoldDB" id="E1IF94"/>
<name>E1IF94_9CHLR</name>
<dbReference type="GO" id="GO:0016787">
    <property type="term" value="F:hydrolase activity"/>
    <property type="evidence" value="ECO:0007669"/>
    <property type="project" value="UniProtKB-KW"/>
</dbReference>
<evidence type="ECO:0000313" key="5">
    <source>
        <dbReference type="Proteomes" id="UP000054010"/>
    </source>
</evidence>
<dbReference type="InterPro" id="IPR042001">
    <property type="entry name" value="Sortase_F"/>
</dbReference>
<feature type="compositionally biased region" description="Low complexity" evidence="2">
    <location>
        <begin position="31"/>
        <end position="43"/>
    </location>
</feature>
<reference evidence="4 5" key="1">
    <citation type="journal article" date="2011" name="J. Bacteriol.">
        <title>Draft genome sequence of the anoxygenic filamentous phototrophic bacterium Oscillochloris trichoides subsp. DG-6.</title>
        <authorList>
            <person name="Kuznetsov B.B."/>
            <person name="Ivanovsky R.N."/>
            <person name="Keppen O.I."/>
            <person name="Sukhacheva M.V."/>
            <person name="Bumazhkin B.K."/>
            <person name="Patutina E.O."/>
            <person name="Beletsky A.V."/>
            <person name="Mardanov A.V."/>
            <person name="Baslerov R.V."/>
            <person name="Panteleeva A.N."/>
            <person name="Kolganova T.V."/>
            <person name="Ravin N.V."/>
            <person name="Skryabin K.G."/>
        </authorList>
    </citation>
    <scope>NUCLEOTIDE SEQUENCE [LARGE SCALE GENOMIC DNA]</scope>
    <source>
        <strain evidence="4 5">DG-6</strain>
    </source>
</reference>
<comment type="caution">
    <text evidence="4">The sequence shown here is derived from an EMBL/GenBank/DDBJ whole genome shotgun (WGS) entry which is preliminary data.</text>
</comment>
<dbReference type="Pfam" id="PF04203">
    <property type="entry name" value="Sortase"/>
    <property type="match status" value="1"/>
</dbReference>
<proteinExistence type="predicted"/>
<dbReference type="eggNOG" id="COG3764">
    <property type="taxonomic scope" value="Bacteria"/>
</dbReference>
<dbReference type="OrthoDB" id="163142at2"/>
<keyword evidence="3" id="KW-0732">Signal</keyword>
<evidence type="ECO:0000256" key="1">
    <source>
        <dbReference type="ARBA" id="ARBA00022801"/>
    </source>
</evidence>
<keyword evidence="5" id="KW-1185">Reference proteome</keyword>